<dbReference type="InterPro" id="IPR029442">
    <property type="entry name" value="GyrI-like"/>
</dbReference>
<evidence type="ECO:0000256" key="1">
    <source>
        <dbReference type="ARBA" id="ARBA00023015"/>
    </source>
</evidence>
<organism evidence="5 6">
    <name type="scientific">Neptunomonas concharum</name>
    <dbReference type="NCBI Taxonomy" id="1031538"/>
    <lineage>
        <taxon>Bacteria</taxon>
        <taxon>Pseudomonadati</taxon>
        <taxon>Pseudomonadota</taxon>
        <taxon>Gammaproteobacteria</taxon>
        <taxon>Oceanospirillales</taxon>
        <taxon>Oceanospirillaceae</taxon>
        <taxon>Neptunomonas</taxon>
    </lineage>
</organism>
<dbReference type="SUPFAM" id="SSF46689">
    <property type="entry name" value="Homeodomain-like"/>
    <property type="match status" value="2"/>
</dbReference>
<protein>
    <submittedName>
        <fullName evidence="5">AraC family transcriptional regulator</fullName>
    </submittedName>
</protein>
<dbReference type="InterPro" id="IPR011256">
    <property type="entry name" value="Reg_factor_effector_dom_sf"/>
</dbReference>
<keyword evidence="3" id="KW-0804">Transcription</keyword>
<keyword evidence="1" id="KW-0805">Transcription regulation</keyword>
<dbReference type="Pfam" id="PF06445">
    <property type="entry name" value="GyrI-like"/>
    <property type="match status" value="1"/>
</dbReference>
<dbReference type="RefSeq" id="WP_138988332.1">
    <property type="nucleotide sequence ID" value="NZ_CP043869.1"/>
</dbReference>
<dbReference type="InterPro" id="IPR018062">
    <property type="entry name" value="HTH_AraC-typ_CS"/>
</dbReference>
<dbReference type="PROSITE" id="PS01124">
    <property type="entry name" value="HTH_ARAC_FAMILY_2"/>
    <property type="match status" value="1"/>
</dbReference>
<name>A0A5P1RAA9_9GAMM</name>
<keyword evidence="2" id="KW-0238">DNA-binding</keyword>
<dbReference type="InterPro" id="IPR050908">
    <property type="entry name" value="SmbC-like"/>
</dbReference>
<dbReference type="SMART" id="SM00871">
    <property type="entry name" value="AraC_E_bind"/>
    <property type="match status" value="1"/>
</dbReference>
<dbReference type="PANTHER" id="PTHR40055:SF1">
    <property type="entry name" value="TRANSCRIPTIONAL REGULATOR YGIV-RELATED"/>
    <property type="match status" value="1"/>
</dbReference>
<evidence type="ECO:0000256" key="2">
    <source>
        <dbReference type="ARBA" id="ARBA00023125"/>
    </source>
</evidence>
<dbReference type="Proteomes" id="UP000324760">
    <property type="component" value="Chromosome"/>
</dbReference>
<dbReference type="PANTHER" id="PTHR40055">
    <property type="entry name" value="TRANSCRIPTIONAL REGULATOR YGIV-RELATED"/>
    <property type="match status" value="1"/>
</dbReference>
<dbReference type="GO" id="GO:0003700">
    <property type="term" value="F:DNA-binding transcription factor activity"/>
    <property type="evidence" value="ECO:0007669"/>
    <property type="project" value="InterPro"/>
</dbReference>
<gene>
    <name evidence="5" type="ORF">F0U83_07410</name>
</gene>
<dbReference type="Pfam" id="PF12833">
    <property type="entry name" value="HTH_18"/>
    <property type="match status" value="1"/>
</dbReference>
<evidence type="ECO:0000259" key="4">
    <source>
        <dbReference type="PROSITE" id="PS01124"/>
    </source>
</evidence>
<dbReference type="KEGG" id="ncu:F0U83_07410"/>
<evidence type="ECO:0000256" key="3">
    <source>
        <dbReference type="ARBA" id="ARBA00023163"/>
    </source>
</evidence>
<dbReference type="InterPro" id="IPR010499">
    <property type="entry name" value="AraC_E-bd"/>
</dbReference>
<proteinExistence type="predicted"/>
<dbReference type="Gene3D" id="3.20.80.10">
    <property type="entry name" value="Regulatory factor, effector binding domain"/>
    <property type="match status" value="1"/>
</dbReference>
<dbReference type="InterPro" id="IPR009057">
    <property type="entry name" value="Homeodomain-like_sf"/>
</dbReference>
<sequence>MQSTRNSYHQRFQNVIDYIFANLDQPLDLNQLAEVACMSPSHWHRIYRSIYGETLAMTVKRLRLHRAAEQILNTSEPLSKIALGAGYSSVQAFSRAFSQSYGLPPVRYKREGSHQQFAVTPSDMHVKTVGDMMMLEVNIKQVESFSVCGLPHRGSYMEIGKAFEKLFGWLAINHKLTSDIRSIGIYLDDPCSVEESELRSFAGATFDGSAESTFECQELVGGEYAVLHYKGPYSDMHNAYQWLYGVWLPQSGREAADKPVFEEYLNDPKEVAPTELLTDIYLPLK</sequence>
<reference evidence="5 6" key="1">
    <citation type="journal article" date="2019" name="Biochem. Eng. J.">
        <title>Metabolic engineering of the marine bacteria Neptunomonas concharum for the production of acetoin and meso-2,3-butanediol from acetate.</title>
        <authorList>
            <person name="Li W."/>
            <person name="Pu N."/>
            <person name="Liu C.-X."/>
            <person name="Yuan Q.-P."/>
            <person name="Li Z.-J."/>
        </authorList>
    </citation>
    <scope>NUCLEOTIDE SEQUENCE [LARGE SCALE GENOMIC DNA]</scope>
    <source>
        <strain evidence="5 6">JCM17730</strain>
    </source>
</reference>
<dbReference type="OrthoDB" id="282744at2"/>
<dbReference type="Gene3D" id="1.10.10.60">
    <property type="entry name" value="Homeodomain-like"/>
    <property type="match status" value="2"/>
</dbReference>
<dbReference type="SUPFAM" id="SSF55136">
    <property type="entry name" value="Probable bacterial effector-binding domain"/>
    <property type="match status" value="1"/>
</dbReference>
<dbReference type="GO" id="GO:0043565">
    <property type="term" value="F:sequence-specific DNA binding"/>
    <property type="evidence" value="ECO:0007669"/>
    <property type="project" value="InterPro"/>
</dbReference>
<evidence type="ECO:0000313" key="5">
    <source>
        <dbReference type="EMBL" id="QEQ96548.1"/>
    </source>
</evidence>
<dbReference type="PROSITE" id="PS00041">
    <property type="entry name" value="HTH_ARAC_FAMILY_1"/>
    <property type="match status" value="1"/>
</dbReference>
<evidence type="ECO:0000313" key="6">
    <source>
        <dbReference type="Proteomes" id="UP000324760"/>
    </source>
</evidence>
<accession>A0A5P1RAA9</accession>
<dbReference type="InterPro" id="IPR018060">
    <property type="entry name" value="HTH_AraC"/>
</dbReference>
<dbReference type="EMBL" id="CP043869">
    <property type="protein sequence ID" value="QEQ96548.1"/>
    <property type="molecule type" value="Genomic_DNA"/>
</dbReference>
<feature type="domain" description="HTH araC/xylS-type" evidence="4">
    <location>
        <begin position="13"/>
        <end position="111"/>
    </location>
</feature>
<keyword evidence="6" id="KW-1185">Reference proteome</keyword>
<dbReference type="AlphaFoldDB" id="A0A5P1RAA9"/>
<dbReference type="SMART" id="SM00342">
    <property type="entry name" value="HTH_ARAC"/>
    <property type="match status" value="1"/>
</dbReference>